<proteinExistence type="predicted"/>
<dbReference type="GO" id="GO:0005737">
    <property type="term" value="C:cytoplasm"/>
    <property type="evidence" value="ECO:0007669"/>
    <property type="project" value="TreeGrafter"/>
</dbReference>
<dbReference type="InterPro" id="IPR047047">
    <property type="entry name" value="GST_Omega-like_C"/>
</dbReference>
<evidence type="ECO:0000313" key="6">
    <source>
        <dbReference type="Proteomes" id="UP000011651"/>
    </source>
</evidence>
<dbReference type="PIRSF" id="PIRSF015753">
    <property type="entry name" value="GST"/>
    <property type="match status" value="1"/>
</dbReference>
<protein>
    <submittedName>
        <fullName evidence="5">Glutathione S-transferase, predicted</fullName>
    </submittedName>
</protein>
<feature type="active site" description="Nucleophile" evidence="1">
    <location>
        <position position="72"/>
    </location>
</feature>
<organism evidence="5 6">
    <name type="scientific">Vreelandella titanicae BH1</name>
    <dbReference type="NCBI Taxonomy" id="1204738"/>
    <lineage>
        <taxon>Bacteria</taxon>
        <taxon>Pseudomonadati</taxon>
        <taxon>Pseudomonadota</taxon>
        <taxon>Gammaproteobacteria</taxon>
        <taxon>Oceanospirillales</taxon>
        <taxon>Halomonadaceae</taxon>
        <taxon>Vreelandella</taxon>
    </lineage>
</organism>
<dbReference type="FunFam" id="3.40.30.10:FF:000058">
    <property type="entry name" value="Glutathione S-transferase, omega"/>
    <property type="match status" value="1"/>
</dbReference>
<dbReference type="PROSITE" id="PS50405">
    <property type="entry name" value="GST_CTER"/>
    <property type="match status" value="1"/>
</dbReference>
<dbReference type="PANTHER" id="PTHR32419:SF6">
    <property type="entry name" value="GLUTATHIONE S-TRANSFERASE OMEGA-LIKE 1-RELATED"/>
    <property type="match status" value="1"/>
</dbReference>
<dbReference type="Proteomes" id="UP000011651">
    <property type="component" value="Unassembled WGS sequence"/>
</dbReference>
<feature type="binding site" evidence="2">
    <location>
        <begin position="156"/>
        <end position="157"/>
    </location>
    <ligand>
        <name>glutathione</name>
        <dbReference type="ChEBI" id="CHEBI:57925"/>
    </ligand>
</feature>
<evidence type="ECO:0000256" key="3">
    <source>
        <dbReference type="PIRSR" id="PIRSR015753-3"/>
    </source>
</evidence>
<dbReference type="AlphaFoldDB" id="L9UAA1"/>
<dbReference type="PATRIC" id="fig|1204738.3.peg.2278"/>
<dbReference type="Gene3D" id="3.40.30.10">
    <property type="entry name" value="Glutaredoxin"/>
    <property type="match status" value="1"/>
</dbReference>
<reference evidence="5 6" key="1">
    <citation type="journal article" date="2013" name="Genome Announc.">
        <title>Draft Genome of the Marine Gammaproteobacterium Halomonas titanicae.</title>
        <authorList>
            <person name="Sanchez-Porro C."/>
            <person name="de la Haba R.R."/>
            <person name="Cruz-Hernandez N."/>
            <person name="Gonzalez J.M."/>
            <person name="Reyes-Guirao C."/>
            <person name="Navarro-Sampedro L."/>
            <person name="Carballo M."/>
            <person name="Ventosa A."/>
        </authorList>
    </citation>
    <scope>NUCLEOTIDE SEQUENCE [LARGE SCALE GENOMIC DNA]</scope>
    <source>
        <strain evidence="5 6">BH1</strain>
    </source>
</reference>
<evidence type="ECO:0000256" key="2">
    <source>
        <dbReference type="PIRSR" id="PIRSR015753-2"/>
    </source>
</evidence>
<dbReference type="SFLD" id="SFLDG01148">
    <property type="entry name" value="Xi_(cytGST)"/>
    <property type="match status" value="1"/>
</dbReference>
<keyword evidence="5" id="KW-0808">Transferase</keyword>
<comment type="caution">
    <text evidence="5">The sequence shown here is derived from an EMBL/GenBank/DDBJ whole genome shotgun (WGS) entry which is preliminary data.</text>
</comment>
<gene>
    <name evidence="5" type="ORF">HALTITAN_1523</name>
</gene>
<feature type="site" description="Lowers pKa of active site Cys" evidence="3">
    <location>
        <position position="261"/>
    </location>
</feature>
<feature type="binding site" evidence="2">
    <location>
        <begin position="138"/>
        <end position="141"/>
    </location>
    <ligand>
        <name>glutathione</name>
        <dbReference type="ChEBI" id="CHEBI:57925"/>
    </ligand>
</feature>
<dbReference type="InterPro" id="IPR010987">
    <property type="entry name" value="Glutathione-S-Trfase_C-like"/>
</dbReference>
<feature type="binding site" evidence="2">
    <location>
        <position position="105"/>
    </location>
    <ligand>
        <name>glutathione</name>
        <dbReference type="ChEBI" id="CHEBI:57925"/>
    </ligand>
</feature>
<sequence length="342" mass="39895">MLAPLMTFRRRPMGLLVNGKWQDQWYDTKKHGGEFVRESAQLRDWVGSHPETDGDCYPAEKERYHLYVSLACPWAHRTLIMRKLKGLEPLIGTSHVSPLMLDQGWTYRQDEGASGDPVNGVDYHHQLYTMTDPHYTGRVTVPVLWDKQRSAIVNNESADLLRIFNRAFDELTGNDLDFYPEDLRGVIDDVNADVYDHINNGVYKSGFATEQAVYEKHVKALFDGLERMEARLAEHRYLAGEWLTEADIRLFTTLIRFDAVYYGHFKCNFKRIEDYPNLSNYVREIYQWPGVAETVNMDHIKRHYYYSHDTINPTRIVPAGPLLDLERSHDRERLPGQGVRRK</sequence>
<dbReference type="InterPro" id="IPR036249">
    <property type="entry name" value="Thioredoxin-like_sf"/>
</dbReference>
<accession>L9UAA1</accession>
<dbReference type="InterPro" id="IPR004045">
    <property type="entry name" value="Glutathione_S-Trfase_N"/>
</dbReference>
<evidence type="ECO:0000313" key="5">
    <source>
        <dbReference type="EMBL" id="ELY21531.1"/>
    </source>
</evidence>
<evidence type="ECO:0000256" key="1">
    <source>
        <dbReference type="PIRSR" id="PIRSR015753-1"/>
    </source>
</evidence>
<name>L9UAA1_9GAMM</name>
<dbReference type="EMBL" id="AOPO01000005">
    <property type="protein sequence ID" value="ELY21531.1"/>
    <property type="molecule type" value="Genomic_DNA"/>
</dbReference>
<dbReference type="InterPro" id="IPR036282">
    <property type="entry name" value="Glutathione-S-Trfase_C_sf"/>
</dbReference>
<dbReference type="SFLD" id="SFLDG01206">
    <property type="entry name" value="Xi.1"/>
    <property type="match status" value="1"/>
</dbReference>
<dbReference type="SUPFAM" id="SSF52833">
    <property type="entry name" value="Thioredoxin-like"/>
    <property type="match status" value="1"/>
</dbReference>
<dbReference type="Gene3D" id="1.20.1050.10">
    <property type="match status" value="1"/>
</dbReference>
<feature type="active site" description="Proton donor/acceptor" evidence="1">
    <location>
        <position position="203"/>
    </location>
</feature>
<dbReference type="Pfam" id="PF13409">
    <property type="entry name" value="GST_N_2"/>
    <property type="match status" value="1"/>
</dbReference>
<dbReference type="GO" id="GO:0004364">
    <property type="term" value="F:glutathione transferase activity"/>
    <property type="evidence" value="ECO:0007669"/>
    <property type="project" value="InterPro"/>
</dbReference>
<dbReference type="InterPro" id="IPR040079">
    <property type="entry name" value="Glutathione_S-Trfase"/>
</dbReference>
<feature type="site" description="Lowers pKa of active site Cys" evidence="3">
    <location>
        <position position="304"/>
    </location>
</feature>
<dbReference type="CDD" id="cd03190">
    <property type="entry name" value="GST_C_Omega_like"/>
    <property type="match status" value="1"/>
</dbReference>
<evidence type="ECO:0000259" key="4">
    <source>
        <dbReference type="PROSITE" id="PS50405"/>
    </source>
</evidence>
<dbReference type="SUPFAM" id="SSF47616">
    <property type="entry name" value="GST C-terminal domain-like"/>
    <property type="match status" value="1"/>
</dbReference>
<dbReference type="PANTHER" id="PTHR32419">
    <property type="entry name" value="GLUTATHIONYL-HYDROQUINONE REDUCTASE"/>
    <property type="match status" value="1"/>
</dbReference>
<feature type="domain" description="GST C-terminal" evidence="4">
    <location>
        <begin position="180"/>
        <end position="307"/>
    </location>
</feature>
<dbReference type="Pfam" id="PF13410">
    <property type="entry name" value="GST_C_2"/>
    <property type="match status" value="1"/>
</dbReference>
<dbReference type="SFLD" id="SFLDS00019">
    <property type="entry name" value="Glutathione_Transferase_(cytos"/>
    <property type="match status" value="1"/>
</dbReference>
<dbReference type="InterPro" id="IPR016639">
    <property type="entry name" value="GST_Omega/GSH"/>
</dbReference>